<sequence length="153" mass="17225">MNDLVNMVISKNITFFDEQEELSKEAVLDYISQLLFKNGYVKESYAQAIKDREAIFPTGLNTTTFGIAIPHTDSKHVNEATIAVGILKQPVIFQEMGAEEVEVPVRLIFMLAIKEPEKQLETLQAVISLIENEEKMNALVQAKNESDVIQLLN</sequence>
<dbReference type="RefSeq" id="WP_218324681.1">
    <property type="nucleotide sequence ID" value="NZ_JAHUZB010000001.1"/>
</dbReference>
<dbReference type="Pfam" id="PF00359">
    <property type="entry name" value="PTS_EIIA_2"/>
    <property type="match status" value="1"/>
</dbReference>
<evidence type="ECO:0000313" key="2">
    <source>
        <dbReference type="EMBL" id="MBV7389630.1"/>
    </source>
</evidence>
<dbReference type="PROSITE" id="PS51094">
    <property type="entry name" value="PTS_EIIA_TYPE_2"/>
    <property type="match status" value="1"/>
</dbReference>
<dbReference type="PANTHER" id="PTHR47738">
    <property type="entry name" value="PTS SYSTEM FRUCTOSE-LIKE EIIA COMPONENT-RELATED"/>
    <property type="match status" value="1"/>
</dbReference>
<dbReference type="PANTHER" id="PTHR47738:SF3">
    <property type="entry name" value="PHOSPHOTRANSFERASE SYSTEM MANNITOL_FRUCTOSE-SPECIFIC IIA DOMAIN CONTAINING PROTEIN"/>
    <property type="match status" value="1"/>
</dbReference>
<dbReference type="InterPro" id="IPR002178">
    <property type="entry name" value="PTS_EIIA_type-2_dom"/>
</dbReference>
<dbReference type="EMBL" id="JAHUZB010000001">
    <property type="protein sequence ID" value="MBV7389630.1"/>
    <property type="molecule type" value="Genomic_DNA"/>
</dbReference>
<keyword evidence="3" id="KW-1185">Reference proteome</keyword>
<evidence type="ECO:0000313" key="3">
    <source>
        <dbReference type="Proteomes" id="UP000774130"/>
    </source>
</evidence>
<accession>A0ABS6T9R1</accession>
<gene>
    <name evidence="2" type="ORF">KUA55_02990</name>
</gene>
<dbReference type="Proteomes" id="UP000774130">
    <property type="component" value="Unassembled WGS sequence"/>
</dbReference>
<dbReference type="InterPro" id="IPR051541">
    <property type="entry name" value="PTS_SugarTrans_NitroReg"/>
</dbReference>
<dbReference type="CDD" id="cd00211">
    <property type="entry name" value="PTS_IIA_fru"/>
    <property type="match status" value="1"/>
</dbReference>
<reference evidence="2 3" key="1">
    <citation type="submission" date="2021-06" db="EMBL/GenBank/DDBJ databases">
        <title>Enterococcus alishanensis sp. nov., a novel lactic acid bacterium isolated from fresh coffee beans.</title>
        <authorList>
            <person name="Chen Y.-S."/>
        </authorList>
    </citation>
    <scope>NUCLEOTIDE SEQUENCE [LARGE SCALE GENOMIC DNA]</scope>
    <source>
        <strain evidence="2 3">ALS3</strain>
    </source>
</reference>
<name>A0ABS6T9R1_9ENTE</name>
<evidence type="ECO:0000259" key="1">
    <source>
        <dbReference type="PROSITE" id="PS51094"/>
    </source>
</evidence>
<feature type="domain" description="PTS EIIA type-2" evidence="1">
    <location>
        <begin position="7"/>
        <end position="153"/>
    </location>
</feature>
<comment type="caution">
    <text evidence="2">The sequence shown here is derived from an EMBL/GenBank/DDBJ whole genome shotgun (WGS) entry which is preliminary data.</text>
</comment>
<protein>
    <submittedName>
        <fullName evidence="2">PTS sugar transporter subunit IIA</fullName>
    </submittedName>
</protein>
<organism evidence="2 3">
    <name type="scientific">Enterococcus alishanensis</name>
    <dbReference type="NCBI Taxonomy" id="1303817"/>
    <lineage>
        <taxon>Bacteria</taxon>
        <taxon>Bacillati</taxon>
        <taxon>Bacillota</taxon>
        <taxon>Bacilli</taxon>
        <taxon>Lactobacillales</taxon>
        <taxon>Enterococcaceae</taxon>
        <taxon>Enterococcus</taxon>
    </lineage>
</organism>
<keyword evidence="2" id="KW-0813">Transport</keyword>
<keyword evidence="2" id="KW-0762">Sugar transport</keyword>
<proteinExistence type="predicted"/>